<gene>
    <name evidence="2" type="ORF">B0H16DRAFT_1553380</name>
</gene>
<dbReference type="AlphaFoldDB" id="A0AAD7ISZ7"/>
<evidence type="ECO:0000313" key="3">
    <source>
        <dbReference type="Proteomes" id="UP001215598"/>
    </source>
</evidence>
<dbReference type="GO" id="GO:0004672">
    <property type="term" value="F:protein kinase activity"/>
    <property type="evidence" value="ECO:0007669"/>
    <property type="project" value="InterPro"/>
</dbReference>
<sequence length="349" mass="39565">MATEWVELEDIPVQSEHEVNGLMSGELFWRNHQLWLQECGLDPVLVNGSETFLCEDAIPLFATQLVDAIRVEDGAFVVLKLISKSVHPEEAEIFEYFSTPELVIRGFSACSPLLNALSPPDDEDKLIFVMKLMRKYDSPRFNTFGEVVKFFRQMFEGMQFMHHHRVAHRDGNSNNIMMDGKHLFPPASTLNISAMNGVPRKGCSSSERPNTITGPSDLLNIILLTSAYPVSSGQEKTLEHTQSWPFMGGDRSPREFGVLGKLDPFATDIYYLGNLIRREFLDVSRISALAVAPKLGFEFMRPLVSDMVQSDPAKRPTIDEVVSRFQEIHSRLSWWKLRSRVVKKTEVTA</sequence>
<dbReference type="SUPFAM" id="SSF56112">
    <property type="entry name" value="Protein kinase-like (PK-like)"/>
    <property type="match status" value="1"/>
</dbReference>
<dbReference type="Proteomes" id="UP001215598">
    <property type="component" value="Unassembled WGS sequence"/>
</dbReference>
<feature type="domain" description="Protein kinase" evidence="1">
    <location>
        <begin position="1"/>
        <end position="332"/>
    </location>
</feature>
<comment type="caution">
    <text evidence="2">The sequence shown here is derived from an EMBL/GenBank/DDBJ whole genome shotgun (WGS) entry which is preliminary data.</text>
</comment>
<dbReference type="GO" id="GO:0005524">
    <property type="term" value="F:ATP binding"/>
    <property type="evidence" value="ECO:0007669"/>
    <property type="project" value="InterPro"/>
</dbReference>
<reference evidence="2" key="1">
    <citation type="submission" date="2023-03" db="EMBL/GenBank/DDBJ databases">
        <title>Massive genome expansion in bonnet fungi (Mycena s.s.) driven by repeated elements and novel gene families across ecological guilds.</title>
        <authorList>
            <consortium name="Lawrence Berkeley National Laboratory"/>
            <person name="Harder C.B."/>
            <person name="Miyauchi S."/>
            <person name="Viragh M."/>
            <person name="Kuo A."/>
            <person name="Thoen E."/>
            <person name="Andreopoulos B."/>
            <person name="Lu D."/>
            <person name="Skrede I."/>
            <person name="Drula E."/>
            <person name="Henrissat B."/>
            <person name="Morin E."/>
            <person name="Kohler A."/>
            <person name="Barry K."/>
            <person name="LaButti K."/>
            <person name="Morin E."/>
            <person name="Salamov A."/>
            <person name="Lipzen A."/>
            <person name="Mereny Z."/>
            <person name="Hegedus B."/>
            <person name="Baldrian P."/>
            <person name="Stursova M."/>
            <person name="Weitz H."/>
            <person name="Taylor A."/>
            <person name="Grigoriev I.V."/>
            <person name="Nagy L.G."/>
            <person name="Martin F."/>
            <person name="Kauserud H."/>
        </authorList>
    </citation>
    <scope>NUCLEOTIDE SEQUENCE</scope>
    <source>
        <strain evidence="2">CBHHK182m</strain>
    </source>
</reference>
<dbReference type="Gene3D" id="1.10.510.10">
    <property type="entry name" value="Transferase(Phosphotransferase) domain 1"/>
    <property type="match status" value="1"/>
</dbReference>
<evidence type="ECO:0000259" key="1">
    <source>
        <dbReference type="PROSITE" id="PS50011"/>
    </source>
</evidence>
<dbReference type="EMBL" id="JARKIB010000073">
    <property type="protein sequence ID" value="KAJ7748427.1"/>
    <property type="molecule type" value="Genomic_DNA"/>
</dbReference>
<keyword evidence="3" id="KW-1185">Reference proteome</keyword>
<organism evidence="2 3">
    <name type="scientific">Mycena metata</name>
    <dbReference type="NCBI Taxonomy" id="1033252"/>
    <lineage>
        <taxon>Eukaryota</taxon>
        <taxon>Fungi</taxon>
        <taxon>Dikarya</taxon>
        <taxon>Basidiomycota</taxon>
        <taxon>Agaricomycotina</taxon>
        <taxon>Agaricomycetes</taxon>
        <taxon>Agaricomycetidae</taxon>
        <taxon>Agaricales</taxon>
        <taxon>Marasmiineae</taxon>
        <taxon>Mycenaceae</taxon>
        <taxon>Mycena</taxon>
    </lineage>
</organism>
<proteinExistence type="predicted"/>
<evidence type="ECO:0000313" key="2">
    <source>
        <dbReference type="EMBL" id="KAJ7748427.1"/>
    </source>
</evidence>
<dbReference type="InterPro" id="IPR000719">
    <property type="entry name" value="Prot_kinase_dom"/>
</dbReference>
<protein>
    <recommendedName>
        <fullName evidence="1">Protein kinase domain-containing protein</fullName>
    </recommendedName>
</protein>
<dbReference type="SMART" id="SM00220">
    <property type="entry name" value="S_TKc"/>
    <property type="match status" value="1"/>
</dbReference>
<name>A0AAD7ISZ7_9AGAR</name>
<dbReference type="PROSITE" id="PS50011">
    <property type="entry name" value="PROTEIN_KINASE_DOM"/>
    <property type="match status" value="1"/>
</dbReference>
<dbReference type="InterPro" id="IPR011009">
    <property type="entry name" value="Kinase-like_dom_sf"/>
</dbReference>
<accession>A0AAD7ISZ7</accession>